<dbReference type="Pfam" id="PF00589">
    <property type="entry name" value="Phage_integrase"/>
    <property type="match status" value="1"/>
</dbReference>
<feature type="domain" description="Tyr recombinase" evidence="6">
    <location>
        <begin position="100"/>
        <end position="283"/>
    </location>
</feature>
<protein>
    <submittedName>
        <fullName evidence="8">Integrase</fullName>
    </submittedName>
</protein>
<dbReference type="InterPro" id="IPR044068">
    <property type="entry name" value="CB"/>
</dbReference>
<comment type="similarity">
    <text evidence="1">Belongs to the 'phage' integrase family.</text>
</comment>
<evidence type="ECO:0000256" key="2">
    <source>
        <dbReference type="ARBA" id="ARBA00022908"/>
    </source>
</evidence>
<dbReference type="InterPro" id="IPR013762">
    <property type="entry name" value="Integrase-like_cat_sf"/>
</dbReference>
<dbReference type="Gene3D" id="1.10.150.130">
    <property type="match status" value="1"/>
</dbReference>
<dbReference type="SUPFAM" id="SSF56349">
    <property type="entry name" value="DNA breaking-rejoining enzymes"/>
    <property type="match status" value="1"/>
</dbReference>
<dbReference type="InterPro" id="IPR002104">
    <property type="entry name" value="Integrase_catalytic"/>
</dbReference>
<reference evidence="8 9" key="1">
    <citation type="journal article" date="2019" name="Emerg. Microbes Infect.">
        <title>Comprehensive subspecies identification of 175 nontuberculous mycobacteria species based on 7547 genomic profiles.</title>
        <authorList>
            <person name="Matsumoto Y."/>
            <person name="Kinjo T."/>
            <person name="Motooka D."/>
            <person name="Nabeya D."/>
            <person name="Jung N."/>
            <person name="Uechi K."/>
            <person name="Horii T."/>
            <person name="Iida T."/>
            <person name="Fujita J."/>
            <person name="Nakamura S."/>
        </authorList>
    </citation>
    <scope>NUCLEOTIDE SEQUENCE [LARGE SCALE GENOMIC DNA]</scope>
    <source>
        <strain evidence="8 9">JCM 16018</strain>
    </source>
</reference>
<proteinExistence type="inferred from homology"/>
<evidence type="ECO:0000259" key="7">
    <source>
        <dbReference type="PROSITE" id="PS51900"/>
    </source>
</evidence>
<keyword evidence="2" id="KW-0229">DNA integration</keyword>
<dbReference type="Proteomes" id="UP000466632">
    <property type="component" value="Chromosome"/>
</dbReference>
<dbReference type="PANTHER" id="PTHR30349:SF41">
    <property type="entry name" value="INTEGRASE_RECOMBINASE PROTEIN MJ0367-RELATED"/>
    <property type="match status" value="1"/>
</dbReference>
<feature type="domain" description="Core-binding (CB)" evidence="7">
    <location>
        <begin position="1"/>
        <end position="79"/>
    </location>
</feature>
<dbReference type="KEGG" id="mseo:MSEO_15490"/>
<evidence type="ECO:0000313" key="8">
    <source>
        <dbReference type="EMBL" id="BBY01050.1"/>
    </source>
</evidence>
<dbReference type="Gene3D" id="1.10.443.10">
    <property type="entry name" value="Intergrase catalytic core"/>
    <property type="match status" value="1"/>
</dbReference>
<keyword evidence="3 5" id="KW-0238">DNA-binding</keyword>
<dbReference type="PANTHER" id="PTHR30349">
    <property type="entry name" value="PHAGE INTEGRASE-RELATED"/>
    <property type="match status" value="1"/>
</dbReference>
<organism evidence="8 9">
    <name type="scientific">Mycobacterium seoulense</name>
    <dbReference type="NCBI Taxonomy" id="386911"/>
    <lineage>
        <taxon>Bacteria</taxon>
        <taxon>Bacillati</taxon>
        <taxon>Actinomycetota</taxon>
        <taxon>Actinomycetes</taxon>
        <taxon>Mycobacteriales</taxon>
        <taxon>Mycobacteriaceae</taxon>
        <taxon>Mycobacterium</taxon>
    </lineage>
</organism>
<evidence type="ECO:0000256" key="4">
    <source>
        <dbReference type="ARBA" id="ARBA00023172"/>
    </source>
</evidence>
<gene>
    <name evidence="8" type="ORF">MSEO_15490</name>
</gene>
<dbReference type="GO" id="GO:0006310">
    <property type="term" value="P:DNA recombination"/>
    <property type="evidence" value="ECO:0007669"/>
    <property type="project" value="UniProtKB-KW"/>
</dbReference>
<dbReference type="InterPro" id="IPR050090">
    <property type="entry name" value="Tyrosine_recombinase_XerCD"/>
</dbReference>
<name>A0A7I7NXV3_9MYCO</name>
<evidence type="ECO:0000256" key="3">
    <source>
        <dbReference type="ARBA" id="ARBA00023125"/>
    </source>
</evidence>
<dbReference type="InterPro" id="IPR011010">
    <property type="entry name" value="DNA_brk_join_enz"/>
</dbReference>
<keyword evidence="9" id="KW-1185">Reference proteome</keyword>
<evidence type="ECO:0000259" key="6">
    <source>
        <dbReference type="PROSITE" id="PS51898"/>
    </source>
</evidence>
<dbReference type="EMBL" id="AP022582">
    <property type="protein sequence ID" value="BBY01050.1"/>
    <property type="molecule type" value="Genomic_DNA"/>
</dbReference>
<dbReference type="PROSITE" id="PS51898">
    <property type="entry name" value="TYR_RECOMBINASE"/>
    <property type="match status" value="1"/>
</dbReference>
<dbReference type="PROSITE" id="PS51900">
    <property type="entry name" value="CB"/>
    <property type="match status" value="1"/>
</dbReference>
<dbReference type="Pfam" id="PF02899">
    <property type="entry name" value="Phage_int_SAM_1"/>
    <property type="match status" value="1"/>
</dbReference>
<accession>A0A7I7NXV3</accession>
<keyword evidence="4" id="KW-0233">DNA recombination</keyword>
<sequence>MLPSWEVALRSERKSRHTLAQYREGVRQFLRWCERTGTAPELSKPTVQGFLAALFDDGAQAATVRARYLALRRFSHWLTAEGEIEADRLLGMSPPKLAVKITDPLTEAELRDLIKACQGPGFADRRDEAICRLMAETGMRAGECASLAVADVDTLHGRAVIRSGKGGRDRPVPFGPQTATVLDRYIRMRRSHKLAERPSLWLPVRAAGSFGYTSLYRALRRRAALVGLDTFHPHLLRHTAASRWLAAGGSEGGLMTMAGWKQRQMLDRYTAATASERAADEAKRLRLGDL</sequence>
<dbReference type="InterPro" id="IPR010998">
    <property type="entry name" value="Integrase_recombinase_N"/>
</dbReference>
<dbReference type="GO" id="GO:0015074">
    <property type="term" value="P:DNA integration"/>
    <property type="evidence" value="ECO:0007669"/>
    <property type="project" value="UniProtKB-KW"/>
</dbReference>
<dbReference type="CDD" id="cd00397">
    <property type="entry name" value="DNA_BRE_C"/>
    <property type="match status" value="1"/>
</dbReference>
<dbReference type="AlphaFoldDB" id="A0A7I7NXV3"/>
<evidence type="ECO:0000256" key="5">
    <source>
        <dbReference type="PROSITE-ProRule" id="PRU01248"/>
    </source>
</evidence>
<evidence type="ECO:0000256" key="1">
    <source>
        <dbReference type="ARBA" id="ARBA00008857"/>
    </source>
</evidence>
<evidence type="ECO:0000313" key="9">
    <source>
        <dbReference type="Proteomes" id="UP000466632"/>
    </source>
</evidence>
<dbReference type="InterPro" id="IPR004107">
    <property type="entry name" value="Integrase_SAM-like_N"/>
</dbReference>
<dbReference type="GO" id="GO:0003677">
    <property type="term" value="F:DNA binding"/>
    <property type="evidence" value="ECO:0007669"/>
    <property type="project" value="UniProtKB-UniRule"/>
</dbReference>